<dbReference type="SMART" id="SM00020">
    <property type="entry name" value="Tryp_SPc"/>
    <property type="match status" value="1"/>
</dbReference>
<evidence type="ECO:0000259" key="8">
    <source>
        <dbReference type="PROSITE" id="PS01180"/>
    </source>
</evidence>
<dbReference type="CDD" id="cd00041">
    <property type="entry name" value="CUB"/>
    <property type="match status" value="1"/>
</dbReference>
<dbReference type="EMBL" id="BMAO01015573">
    <property type="protein sequence ID" value="GFR02664.1"/>
    <property type="molecule type" value="Genomic_DNA"/>
</dbReference>
<accession>A0A8X6LD36</accession>
<organism evidence="10 11">
    <name type="scientific">Trichonephila clavata</name>
    <name type="common">Joro spider</name>
    <name type="synonym">Nephila clavata</name>
    <dbReference type="NCBI Taxonomy" id="2740835"/>
    <lineage>
        <taxon>Eukaryota</taxon>
        <taxon>Metazoa</taxon>
        <taxon>Ecdysozoa</taxon>
        <taxon>Arthropoda</taxon>
        <taxon>Chelicerata</taxon>
        <taxon>Arachnida</taxon>
        <taxon>Araneae</taxon>
        <taxon>Araneomorphae</taxon>
        <taxon>Entelegynae</taxon>
        <taxon>Araneoidea</taxon>
        <taxon>Nephilidae</taxon>
        <taxon>Trichonephila</taxon>
    </lineage>
</organism>
<dbReference type="SMART" id="SM00042">
    <property type="entry name" value="CUB"/>
    <property type="match status" value="1"/>
</dbReference>
<dbReference type="InterPro" id="IPR001314">
    <property type="entry name" value="Peptidase_S1A"/>
</dbReference>
<evidence type="ECO:0000256" key="1">
    <source>
        <dbReference type="ARBA" id="ARBA00022670"/>
    </source>
</evidence>
<evidence type="ECO:0000256" key="7">
    <source>
        <dbReference type="SAM" id="SignalP"/>
    </source>
</evidence>
<dbReference type="PROSITE" id="PS00135">
    <property type="entry name" value="TRYPSIN_SER"/>
    <property type="match status" value="1"/>
</dbReference>
<dbReference type="SUPFAM" id="SSF49854">
    <property type="entry name" value="Spermadhesin, CUB domain"/>
    <property type="match status" value="1"/>
</dbReference>
<dbReference type="OrthoDB" id="93664at2759"/>
<reference evidence="10" key="1">
    <citation type="submission" date="2020-07" db="EMBL/GenBank/DDBJ databases">
        <title>Multicomponent nature underlies the extraordinary mechanical properties of spider dragline silk.</title>
        <authorList>
            <person name="Kono N."/>
            <person name="Nakamura H."/>
            <person name="Mori M."/>
            <person name="Yoshida Y."/>
            <person name="Ohtoshi R."/>
            <person name="Malay A.D."/>
            <person name="Moran D.A.P."/>
            <person name="Tomita M."/>
            <person name="Numata K."/>
            <person name="Arakawa K."/>
        </authorList>
    </citation>
    <scope>NUCLEOTIDE SEQUENCE</scope>
</reference>
<dbReference type="InterPro" id="IPR009003">
    <property type="entry name" value="Peptidase_S1_PA"/>
</dbReference>
<keyword evidence="11" id="KW-1185">Reference proteome</keyword>
<dbReference type="Pfam" id="PF00089">
    <property type="entry name" value="Trypsin"/>
    <property type="match status" value="1"/>
</dbReference>
<dbReference type="Pfam" id="PF00057">
    <property type="entry name" value="Ldl_recept_a"/>
    <property type="match status" value="1"/>
</dbReference>
<dbReference type="PROSITE" id="PS00134">
    <property type="entry name" value="TRYPSIN_HIS"/>
    <property type="match status" value="1"/>
</dbReference>
<evidence type="ECO:0000313" key="10">
    <source>
        <dbReference type="EMBL" id="GFR02664.1"/>
    </source>
</evidence>
<keyword evidence="4 5" id="KW-1015">Disulfide bond</keyword>
<proteinExistence type="predicted"/>
<feature type="signal peptide" evidence="7">
    <location>
        <begin position="1"/>
        <end position="21"/>
    </location>
</feature>
<dbReference type="InterPro" id="IPR033116">
    <property type="entry name" value="TRYPSIN_SER"/>
</dbReference>
<keyword evidence="2 6" id="KW-0378">Hydrolase</keyword>
<dbReference type="AlphaFoldDB" id="A0A8X6LD36"/>
<dbReference type="InterPro" id="IPR036055">
    <property type="entry name" value="LDL_receptor-like_sf"/>
</dbReference>
<dbReference type="InterPro" id="IPR018114">
    <property type="entry name" value="TRYPSIN_HIS"/>
</dbReference>
<dbReference type="Proteomes" id="UP000887116">
    <property type="component" value="Unassembled WGS sequence"/>
</dbReference>
<dbReference type="SUPFAM" id="SSF50494">
    <property type="entry name" value="Trypsin-like serine proteases"/>
    <property type="match status" value="1"/>
</dbReference>
<dbReference type="CDD" id="cd00112">
    <property type="entry name" value="LDLa"/>
    <property type="match status" value="1"/>
</dbReference>
<feature type="chain" id="PRO_5036498660" evidence="7">
    <location>
        <begin position="22"/>
        <end position="464"/>
    </location>
</feature>
<feature type="domain" description="CUB" evidence="8">
    <location>
        <begin position="33"/>
        <end position="149"/>
    </location>
</feature>
<keyword evidence="3 6" id="KW-0720">Serine protease</keyword>
<dbReference type="SMART" id="SM00192">
    <property type="entry name" value="LDLa"/>
    <property type="match status" value="1"/>
</dbReference>
<name>A0A8X6LD36_TRICU</name>
<dbReference type="SUPFAM" id="SSF57424">
    <property type="entry name" value="LDL receptor-like module"/>
    <property type="match status" value="1"/>
</dbReference>
<dbReference type="GO" id="GO:0004252">
    <property type="term" value="F:serine-type endopeptidase activity"/>
    <property type="evidence" value="ECO:0007669"/>
    <property type="project" value="InterPro"/>
</dbReference>
<dbReference type="PROSITE" id="PS50068">
    <property type="entry name" value="LDLRA_2"/>
    <property type="match status" value="1"/>
</dbReference>
<evidence type="ECO:0000256" key="2">
    <source>
        <dbReference type="ARBA" id="ARBA00022801"/>
    </source>
</evidence>
<dbReference type="PROSITE" id="PS01209">
    <property type="entry name" value="LDLRA_1"/>
    <property type="match status" value="1"/>
</dbReference>
<evidence type="ECO:0000256" key="3">
    <source>
        <dbReference type="ARBA" id="ARBA00022825"/>
    </source>
</evidence>
<protein>
    <submittedName>
        <fullName evidence="10">Plasminogen</fullName>
    </submittedName>
</protein>
<dbReference type="InterPro" id="IPR001254">
    <property type="entry name" value="Trypsin_dom"/>
</dbReference>
<sequence length="464" mass="51936">MSTTAALIGIFFLSTVNSVLSKEIPAVNNTLACGASQPLVVTEKLGFLASPKFNNFHYYPPNQNCSWTLKAAKGKVFILIKMFFALNLDCGTDVLNLYDGEPPYHKKIGAYCGYWVPSRYKSKNSTLHLNFISGKSPRNIGFQFYFEQVDPTVVCKENQVTCRHRTKCVDLDKKCDGIDHCGDGTDEEKCEKKNTTLGECGIPVIKPVLDSNRIVGGKDAVPGSWPWQVSLRLIANEPLSHWCGGILIHNQWVLTAGHCFKKNLDVRNWNILFGKHFRLVPEDTEQLRYMESIHIHPKYNLNETRLSIPWLQRKQHDIALVKLNAPVTFTDYISHVCLPPANYSIPVGTMCYVTGWGETYGTGFELELKQAAVPIVSLEQCRKWHKFLDVAPTMVCAGHADGGHDSCQGDSGGPLVYSDDKKQWHLAGIVSTGGSICADKEQPGIYTLVPYYVDWIENTIKRNT</sequence>
<dbReference type="PANTHER" id="PTHR24252:SF7">
    <property type="entry name" value="HYALIN"/>
    <property type="match status" value="1"/>
</dbReference>
<dbReference type="PANTHER" id="PTHR24252">
    <property type="entry name" value="ACROSIN-RELATED"/>
    <property type="match status" value="1"/>
</dbReference>
<comment type="caution">
    <text evidence="10">The sequence shown here is derived from an EMBL/GenBank/DDBJ whole genome shotgun (WGS) entry which is preliminary data.</text>
</comment>
<keyword evidence="7" id="KW-0732">Signal</keyword>
<comment type="caution">
    <text evidence="5">Lacks conserved residue(s) required for the propagation of feature annotation.</text>
</comment>
<feature type="disulfide bond" evidence="5">
    <location>
        <begin position="175"/>
        <end position="190"/>
    </location>
</feature>
<evidence type="ECO:0000259" key="9">
    <source>
        <dbReference type="PROSITE" id="PS50240"/>
    </source>
</evidence>
<feature type="domain" description="Peptidase S1" evidence="9">
    <location>
        <begin position="214"/>
        <end position="461"/>
    </location>
</feature>
<dbReference type="InterPro" id="IPR002172">
    <property type="entry name" value="LDrepeatLR_classA_rpt"/>
</dbReference>
<dbReference type="InterPro" id="IPR043504">
    <property type="entry name" value="Peptidase_S1_PA_chymotrypsin"/>
</dbReference>
<dbReference type="CDD" id="cd00190">
    <property type="entry name" value="Tryp_SPc"/>
    <property type="match status" value="1"/>
</dbReference>
<dbReference type="GO" id="GO:0006508">
    <property type="term" value="P:proteolysis"/>
    <property type="evidence" value="ECO:0007669"/>
    <property type="project" value="UniProtKB-KW"/>
</dbReference>
<evidence type="ECO:0000313" key="11">
    <source>
        <dbReference type="Proteomes" id="UP000887116"/>
    </source>
</evidence>
<keyword evidence="1 6" id="KW-0645">Protease</keyword>
<evidence type="ECO:0000256" key="6">
    <source>
        <dbReference type="RuleBase" id="RU363034"/>
    </source>
</evidence>
<dbReference type="Gene3D" id="2.60.120.290">
    <property type="entry name" value="Spermadhesin, CUB domain"/>
    <property type="match status" value="1"/>
</dbReference>
<evidence type="ECO:0000256" key="4">
    <source>
        <dbReference type="ARBA" id="ARBA00023157"/>
    </source>
</evidence>
<dbReference type="InterPro" id="IPR023415">
    <property type="entry name" value="LDLR_class-A_CS"/>
</dbReference>
<evidence type="ECO:0000256" key="5">
    <source>
        <dbReference type="PROSITE-ProRule" id="PRU00124"/>
    </source>
</evidence>
<dbReference type="Gene3D" id="4.10.400.10">
    <property type="entry name" value="Low-density Lipoprotein Receptor"/>
    <property type="match status" value="1"/>
</dbReference>
<dbReference type="InterPro" id="IPR000859">
    <property type="entry name" value="CUB_dom"/>
</dbReference>
<dbReference type="PROSITE" id="PS01180">
    <property type="entry name" value="CUB"/>
    <property type="match status" value="1"/>
</dbReference>
<dbReference type="Pfam" id="PF00431">
    <property type="entry name" value="CUB"/>
    <property type="match status" value="1"/>
</dbReference>
<dbReference type="PRINTS" id="PR00722">
    <property type="entry name" value="CHYMOTRYPSIN"/>
</dbReference>
<dbReference type="Gene3D" id="2.40.10.10">
    <property type="entry name" value="Trypsin-like serine proteases"/>
    <property type="match status" value="1"/>
</dbReference>
<dbReference type="InterPro" id="IPR035914">
    <property type="entry name" value="Sperma_CUB_dom_sf"/>
</dbReference>
<gene>
    <name evidence="10" type="primary">PLG</name>
    <name evidence="10" type="ORF">TNCT_222401</name>
</gene>
<dbReference type="PROSITE" id="PS50240">
    <property type="entry name" value="TRYPSIN_DOM"/>
    <property type="match status" value="1"/>
</dbReference>
<dbReference type="FunFam" id="2.40.10.10:FF:000003">
    <property type="entry name" value="Transmembrane serine protease 3"/>
    <property type="match status" value="1"/>
</dbReference>